<dbReference type="PROSITE" id="PS50862">
    <property type="entry name" value="AA_TRNA_LIGASE_II"/>
    <property type="match status" value="1"/>
</dbReference>
<dbReference type="InterPro" id="IPR045864">
    <property type="entry name" value="aa-tRNA-synth_II/BPL/LPL"/>
</dbReference>
<dbReference type="AlphaFoldDB" id="A0A084EGE2"/>
<evidence type="ECO:0000313" key="8">
    <source>
        <dbReference type="EMBL" id="KEZ17034.1"/>
    </source>
</evidence>
<dbReference type="InterPro" id="IPR006195">
    <property type="entry name" value="aa-tRNA-synth_II"/>
</dbReference>
<feature type="domain" description="Aminoacyl-transfer RNA synthetases class-II family profile" evidence="7">
    <location>
        <begin position="22"/>
        <end position="302"/>
    </location>
</feature>
<keyword evidence="6" id="KW-0061">Asparagine biosynthesis</keyword>
<protein>
    <submittedName>
        <fullName evidence="8">Aspartate-ammonia ligase</fullName>
    </submittedName>
</protein>
<sequence>MYKSKLTIKQTQQAIQDIKFGLTKQLKQNLNLTRVSAPLFVTSESKINDGLNGDIPVEFTPKQWTEDLEIVHSLAKWKRYALDKYNFNIGEGIWADMNAIRKDDIVDYKHSLYVDQWDWELIISDDQRNFEFLKEVVIKIYDSIRYVEHKINFKYPELVDKLPKQLTFIDSLDLYNKYPNLTAEQREDEIVKEFKAVFIYKIGHNLPDNLPHSKRAFDYDDWNLNGDLIFYDRVNDKALEISSMGIRVNAKSLSEQIKILNKTNSDLGLYHDQVLNNKLPLTIGGGIGQSRLSMFLLEKAHIGEVQVSVWEKQYKEELKKQGITLL</sequence>
<evidence type="ECO:0000256" key="1">
    <source>
        <dbReference type="ARBA" id="ARBA00022490"/>
    </source>
</evidence>
<proteinExistence type="predicted"/>
<dbReference type="Proteomes" id="UP000028533">
    <property type="component" value="Unassembled WGS sequence"/>
</dbReference>
<keyword evidence="1" id="KW-0963">Cytoplasm</keyword>
<dbReference type="SUPFAM" id="SSF55681">
    <property type="entry name" value="Class II aaRS and biotin synthetases"/>
    <property type="match status" value="1"/>
</dbReference>
<keyword evidence="3" id="KW-0028">Amino-acid biosynthesis</keyword>
<evidence type="ECO:0000259" key="7">
    <source>
        <dbReference type="PROSITE" id="PS50862"/>
    </source>
</evidence>
<name>A0A084EGE2_MYCCA</name>
<dbReference type="PIRSF" id="PIRSF001555">
    <property type="entry name" value="Asp_ammon_ligase"/>
    <property type="match status" value="1"/>
</dbReference>
<evidence type="ECO:0000256" key="3">
    <source>
        <dbReference type="ARBA" id="ARBA00022605"/>
    </source>
</evidence>
<comment type="caution">
    <text evidence="8">The sequence shown here is derived from an EMBL/GenBank/DDBJ whole genome shotgun (WGS) entry which is preliminary data.</text>
</comment>
<dbReference type="EMBL" id="JFDO01000036">
    <property type="protein sequence ID" value="KEZ17034.1"/>
    <property type="molecule type" value="Genomic_DNA"/>
</dbReference>
<keyword evidence="5" id="KW-0067">ATP-binding</keyword>
<evidence type="ECO:0000256" key="5">
    <source>
        <dbReference type="ARBA" id="ARBA00022840"/>
    </source>
</evidence>
<dbReference type="InterPro" id="IPR004618">
    <property type="entry name" value="AsnA"/>
</dbReference>
<dbReference type="GO" id="GO:0006529">
    <property type="term" value="P:asparagine biosynthetic process"/>
    <property type="evidence" value="ECO:0007669"/>
    <property type="project" value="UniProtKB-KW"/>
</dbReference>
<accession>A0A084EGE2</accession>
<evidence type="ECO:0000313" key="9">
    <source>
        <dbReference type="Proteomes" id="UP000028533"/>
    </source>
</evidence>
<evidence type="ECO:0000256" key="6">
    <source>
        <dbReference type="ARBA" id="ARBA00022888"/>
    </source>
</evidence>
<dbReference type="GO" id="GO:0005524">
    <property type="term" value="F:ATP binding"/>
    <property type="evidence" value="ECO:0007669"/>
    <property type="project" value="UniProtKB-KW"/>
</dbReference>
<gene>
    <name evidence="8" type="primary">asnA</name>
    <name evidence="8" type="ORF">MCAPa_8400</name>
</gene>
<keyword evidence="4" id="KW-0547">Nucleotide-binding</keyword>
<evidence type="ECO:0000256" key="4">
    <source>
        <dbReference type="ARBA" id="ARBA00022741"/>
    </source>
</evidence>
<evidence type="ECO:0000256" key="2">
    <source>
        <dbReference type="ARBA" id="ARBA00022598"/>
    </source>
</evidence>
<dbReference type="PANTHER" id="PTHR30073">
    <property type="entry name" value="ASPARTATE--AMMONIA LIGASE"/>
    <property type="match status" value="1"/>
</dbReference>
<dbReference type="PANTHER" id="PTHR30073:SF5">
    <property type="entry name" value="ASPARTATE--AMMONIA LIGASE"/>
    <property type="match status" value="1"/>
</dbReference>
<dbReference type="RefSeq" id="WP_036432586.1">
    <property type="nucleotide sequence ID" value="NZ_JFDO01000036.1"/>
</dbReference>
<dbReference type="Pfam" id="PF03590">
    <property type="entry name" value="AsnA"/>
    <property type="match status" value="1"/>
</dbReference>
<reference evidence="8 9" key="1">
    <citation type="submission" date="2014-02" db="EMBL/GenBank/DDBJ databases">
        <title>Genome sequence of Mycoplasma capricolum subsp. capricolum strain 14232.</title>
        <authorList>
            <person name="Sirand-Pugnet P."/>
            <person name="Breton M."/>
            <person name="Dordet-Frisoni E."/>
            <person name="Baranowski E."/>
            <person name="Barre A."/>
            <person name="Couture C."/>
            <person name="Dupuy V."/>
            <person name="Gaurivaud P."/>
            <person name="Jacob D."/>
            <person name="Lemaitre C."/>
            <person name="Manso-Silvan L."/>
            <person name="Nikolski M."/>
            <person name="Nouvel L.-X."/>
            <person name="Poumarat F."/>
            <person name="Tardy F."/>
            <person name="Thebault P."/>
            <person name="Theil S."/>
            <person name="Citti C."/>
            <person name="Thiaucourt F."/>
            <person name="Blanchard A."/>
        </authorList>
    </citation>
    <scope>NUCLEOTIDE SEQUENCE [LARGE SCALE GENOMIC DNA]</scope>
    <source>
        <strain evidence="8 9">14232</strain>
    </source>
</reference>
<dbReference type="GO" id="GO:0004071">
    <property type="term" value="F:aspartate-ammonia ligase activity"/>
    <property type="evidence" value="ECO:0007669"/>
    <property type="project" value="InterPro"/>
</dbReference>
<organism evidence="8 9">
    <name type="scientific">Mycoplasma capricolum subsp. capricolum 14232</name>
    <dbReference type="NCBI Taxonomy" id="1188238"/>
    <lineage>
        <taxon>Bacteria</taxon>
        <taxon>Bacillati</taxon>
        <taxon>Mycoplasmatota</taxon>
        <taxon>Mollicutes</taxon>
        <taxon>Mycoplasmataceae</taxon>
        <taxon>Mycoplasma</taxon>
    </lineage>
</organism>
<keyword evidence="2 8" id="KW-0436">Ligase</keyword>
<dbReference type="GO" id="GO:0005829">
    <property type="term" value="C:cytosol"/>
    <property type="evidence" value="ECO:0007669"/>
    <property type="project" value="TreeGrafter"/>
</dbReference>
<dbReference type="Gene3D" id="3.30.930.10">
    <property type="entry name" value="Bira Bifunctional Protein, Domain 2"/>
    <property type="match status" value="1"/>
</dbReference>